<sequence>MIPWRLVDKVRGTGRSDLAGGRWRDEAVGASGTTAHPGGVLVDGVLWRLDGEPPRAVSKGWGDLSWTRH</sequence>
<gene>
    <name evidence="1" type="ORF">CSH63_01090</name>
</gene>
<protein>
    <submittedName>
        <fullName evidence="1">Uncharacterized protein</fullName>
    </submittedName>
</protein>
<organism evidence="1 2">
    <name type="scientific">Micromonospora tulbaghiae</name>
    <dbReference type="NCBI Taxonomy" id="479978"/>
    <lineage>
        <taxon>Bacteria</taxon>
        <taxon>Bacillati</taxon>
        <taxon>Actinomycetota</taxon>
        <taxon>Actinomycetes</taxon>
        <taxon>Micromonosporales</taxon>
        <taxon>Micromonosporaceae</taxon>
        <taxon>Micromonospora</taxon>
    </lineage>
</organism>
<accession>A0A386WEX3</accession>
<dbReference type="KEGG" id="mtua:CSH63_01090"/>
<dbReference type="RefSeq" id="WP_120568640.1">
    <property type="nucleotide sequence ID" value="NZ_CP024087.1"/>
</dbReference>
<name>A0A386WEX3_9ACTN</name>
<evidence type="ECO:0000313" key="1">
    <source>
        <dbReference type="EMBL" id="AYF26079.1"/>
    </source>
</evidence>
<reference evidence="1 2" key="1">
    <citation type="submission" date="2017-10" db="EMBL/GenBank/DDBJ databases">
        <title>Integration of genomic and chemical information greatly accelerates assignment of the full stereostructure of myelolactone, a potent inhibitor of myeloma from a marine-derived Micromonospora.</title>
        <authorList>
            <person name="Kim M.C."/>
            <person name="Machado H."/>
            <person name="Jensen P.R."/>
            <person name="Fenical W."/>
        </authorList>
    </citation>
    <scope>NUCLEOTIDE SEQUENCE [LARGE SCALE GENOMIC DNA]</scope>
    <source>
        <strain evidence="1 2">CNY-010</strain>
    </source>
</reference>
<dbReference type="Proteomes" id="UP000267804">
    <property type="component" value="Chromosome"/>
</dbReference>
<dbReference type="AlphaFoldDB" id="A0A386WEX3"/>
<proteinExistence type="predicted"/>
<evidence type="ECO:0000313" key="2">
    <source>
        <dbReference type="Proteomes" id="UP000267804"/>
    </source>
</evidence>
<dbReference type="EMBL" id="CP024087">
    <property type="protein sequence ID" value="AYF26079.1"/>
    <property type="molecule type" value="Genomic_DNA"/>
</dbReference>